<sequence length="10" mass="1105">MLSVSFPLDP</sequence>
<organism evidence="1">
    <name type="scientific">Arundo donax</name>
    <name type="common">Giant reed</name>
    <name type="synonym">Donax arundinaceus</name>
    <dbReference type="NCBI Taxonomy" id="35708"/>
    <lineage>
        <taxon>Eukaryota</taxon>
        <taxon>Viridiplantae</taxon>
        <taxon>Streptophyta</taxon>
        <taxon>Embryophyta</taxon>
        <taxon>Tracheophyta</taxon>
        <taxon>Spermatophyta</taxon>
        <taxon>Magnoliopsida</taxon>
        <taxon>Liliopsida</taxon>
        <taxon>Poales</taxon>
        <taxon>Poaceae</taxon>
        <taxon>PACMAD clade</taxon>
        <taxon>Arundinoideae</taxon>
        <taxon>Arundineae</taxon>
        <taxon>Arundo</taxon>
    </lineage>
</organism>
<reference evidence="1" key="2">
    <citation type="journal article" date="2015" name="Data Brief">
        <title>Shoot transcriptome of the giant reed, Arundo donax.</title>
        <authorList>
            <person name="Barrero R.A."/>
            <person name="Guerrero F.D."/>
            <person name="Moolhuijzen P."/>
            <person name="Goolsby J.A."/>
            <person name="Tidwell J."/>
            <person name="Bellgard S.E."/>
            <person name="Bellgard M.I."/>
        </authorList>
    </citation>
    <scope>NUCLEOTIDE SEQUENCE</scope>
    <source>
        <tissue evidence="1">Shoot tissue taken approximately 20 cm above the soil surface</tissue>
    </source>
</reference>
<name>A0A0A8YZW8_ARUDO</name>
<evidence type="ECO:0000313" key="1">
    <source>
        <dbReference type="EMBL" id="JAD28127.1"/>
    </source>
</evidence>
<dbReference type="EMBL" id="GBRH01269768">
    <property type="protein sequence ID" value="JAD28127.1"/>
    <property type="molecule type" value="Transcribed_RNA"/>
</dbReference>
<reference evidence="1" key="1">
    <citation type="submission" date="2014-09" db="EMBL/GenBank/DDBJ databases">
        <authorList>
            <person name="Magalhaes I.L.F."/>
            <person name="Oliveira U."/>
            <person name="Santos F.R."/>
            <person name="Vidigal T.H.D.A."/>
            <person name="Brescovit A.D."/>
            <person name="Santos A.J."/>
        </authorList>
    </citation>
    <scope>NUCLEOTIDE SEQUENCE</scope>
    <source>
        <tissue evidence="1">Shoot tissue taken approximately 20 cm above the soil surface</tissue>
    </source>
</reference>
<protein>
    <submittedName>
        <fullName evidence="1">Uncharacterized protein</fullName>
    </submittedName>
</protein>
<accession>A0A0A8YZW8</accession>
<proteinExistence type="predicted"/>